<evidence type="ECO:0000259" key="5">
    <source>
        <dbReference type="Pfam" id="PF25917"/>
    </source>
</evidence>
<keyword evidence="4" id="KW-0812">Transmembrane</keyword>
<reference evidence="9" key="1">
    <citation type="journal article" date="2011" name="J. Bacteriol.">
        <title>Genome sequences of eight morphologically diverse alphaproteobacteria.</title>
        <authorList>
            <consortium name="US DOE Joint Genome Institute"/>
            <person name="Brown P.J."/>
            <person name="Kysela D.T."/>
            <person name="Buechlein A."/>
            <person name="Hemmerich C."/>
            <person name="Brun Y.V."/>
        </authorList>
    </citation>
    <scope>NUCLEOTIDE SEQUENCE [LARGE SCALE GENOMIC DNA]</scope>
    <source>
        <strain evidence="9">ATCC 17100 / ATH 3.1.1 / DSM 162 / LMG 4299</strain>
    </source>
</reference>
<dbReference type="EMBL" id="CP002292">
    <property type="protein sequence ID" value="ADP72153.1"/>
    <property type="molecule type" value="Genomic_DNA"/>
</dbReference>
<dbReference type="STRING" id="648757.Rvan_2949"/>
<dbReference type="InterPro" id="IPR058792">
    <property type="entry name" value="Beta-barrel_RND_2"/>
</dbReference>
<organism evidence="8 9">
    <name type="scientific">Rhodomicrobium vannielii (strain ATCC 17100 / DSM 162 / LMG 4299 / NCIMB 10020 / ATH 3.1.1)</name>
    <dbReference type="NCBI Taxonomy" id="648757"/>
    <lineage>
        <taxon>Bacteria</taxon>
        <taxon>Pseudomonadati</taxon>
        <taxon>Pseudomonadota</taxon>
        <taxon>Alphaproteobacteria</taxon>
        <taxon>Hyphomicrobiales</taxon>
        <taxon>Hyphomicrobiaceae</taxon>
        <taxon>Rhodomicrobium</taxon>
    </lineage>
</organism>
<dbReference type="AlphaFoldDB" id="E3HZP3"/>
<dbReference type="InterPro" id="IPR058637">
    <property type="entry name" value="YknX-like_C"/>
</dbReference>
<evidence type="ECO:0000256" key="3">
    <source>
        <dbReference type="SAM" id="MobiDB-lite"/>
    </source>
</evidence>
<dbReference type="Pfam" id="PF25989">
    <property type="entry name" value="YknX_C"/>
    <property type="match status" value="1"/>
</dbReference>
<dbReference type="PANTHER" id="PTHR30469">
    <property type="entry name" value="MULTIDRUG RESISTANCE PROTEIN MDTA"/>
    <property type="match status" value="1"/>
</dbReference>
<accession>E3HZP3</accession>
<name>E3HZP3_RHOVT</name>
<feature type="domain" description="CusB-like beta-barrel" evidence="6">
    <location>
        <begin position="289"/>
        <end position="361"/>
    </location>
</feature>
<dbReference type="Gene3D" id="1.10.287.470">
    <property type="entry name" value="Helix hairpin bin"/>
    <property type="match status" value="1"/>
</dbReference>
<dbReference type="GO" id="GO:1990281">
    <property type="term" value="C:efflux pump complex"/>
    <property type="evidence" value="ECO:0007669"/>
    <property type="project" value="TreeGrafter"/>
</dbReference>
<feature type="compositionally biased region" description="Basic and acidic residues" evidence="3">
    <location>
        <begin position="505"/>
        <end position="515"/>
    </location>
</feature>
<dbReference type="Pfam" id="PF25954">
    <property type="entry name" value="Beta-barrel_RND_2"/>
    <property type="match status" value="1"/>
</dbReference>
<dbReference type="SUPFAM" id="SSF111369">
    <property type="entry name" value="HlyD-like secretion proteins"/>
    <property type="match status" value="1"/>
</dbReference>
<dbReference type="OrthoDB" id="9806939at2"/>
<dbReference type="NCBIfam" id="TIGR01730">
    <property type="entry name" value="RND_mfp"/>
    <property type="match status" value="1"/>
</dbReference>
<dbReference type="GO" id="GO:0015562">
    <property type="term" value="F:efflux transmembrane transporter activity"/>
    <property type="evidence" value="ECO:0007669"/>
    <property type="project" value="TreeGrafter"/>
</dbReference>
<evidence type="ECO:0000313" key="9">
    <source>
        <dbReference type="Proteomes" id="UP000001399"/>
    </source>
</evidence>
<comment type="similarity">
    <text evidence="1">Belongs to the membrane fusion protein (MFP) (TC 8.A.1) family.</text>
</comment>
<feature type="compositionally biased region" description="Low complexity" evidence="3">
    <location>
        <begin position="447"/>
        <end position="460"/>
    </location>
</feature>
<feature type="domain" description="Multidrug resistance protein MdtA-like barrel-sandwich hybrid" evidence="5">
    <location>
        <begin position="124"/>
        <end position="273"/>
    </location>
</feature>
<dbReference type="Pfam" id="PF25917">
    <property type="entry name" value="BSH_RND"/>
    <property type="match status" value="1"/>
</dbReference>
<dbReference type="InterPro" id="IPR006143">
    <property type="entry name" value="RND_pump_MFP"/>
</dbReference>
<feature type="coiled-coil region" evidence="2">
    <location>
        <begin position="216"/>
        <end position="243"/>
    </location>
</feature>
<evidence type="ECO:0000256" key="2">
    <source>
        <dbReference type="SAM" id="Coils"/>
    </source>
</evidence>
<dbReference type="eggNOG" id="COG0845">
    <property type="taxonomic scope" value="Bacteria"/>
</dbReference>
<evidence type="ECO:0000256" key="1">
    <source>
        <dbReference type="ARBA" id="ARBA00009477"/>
    </source>
</evidence>
<evidence type="ECO:0000259" key="6">
    <source>
        <dbReference type="Pfam" id="PF25954"/>
    </source>
</evidence>
<evidence type="ECO:0000313" key="8">
    <source>
        <dbReference type="EMBL" id="ADP72153.1"/>
    </source>
</evidence>
<dbReference type="Gene3D" id="2.40.420.20">
    <property type="match status" value="1"/>
</dbReference>
<feature type="compositionally biased region" description="Basic and acidic residues" evidence="3">
    <location>
        <begin position="474"/>
        <end position="493"/>
    </location>
</feature>
<dbReference type="RefSeq" id="WP_013420522.1">
    <property type="nucleotide sequence ID" value="NC_014664.1"/>
</dbReference>
<keyword evidence="4" id="KW-0472">Membrane</keyword>
<feature type="region of interest" description="Disordered" evidence="3">
    <location>
        <begin position="447"/>
        <end position="515"/>
    </location>
</feature>
<keyword evidence="2" id="KW-0175">Coiled coil</keyword>
<proteinExistence type="inferred from homology"/>
<evidence type="ECO:0000259" key="7">
    <source>
        <dbReference type="Pfam" id="PF25989"/>
    </source>
</evidence>
<feature type="domain" description="YknX-like C-terminal permuted SH3-like" evidence="7">
    <location>
        <begin position="370"/>
        <end position="436"/>
    </location>
</feature>
<gene>
    <name evidence="8" type="ordered locus">Rvan_2949</name>
</gene>
<sequence length="515" mass="54826">MNEYRSDEFGTVARDNARNDQSRDAGSPDGSYAETFEAEQMDRGAPKTHWGRRVALAIACLIVVGGLGVIVNAGFDRHAASEATARQELVGRQNRVPALRIEKVKAVETPKEVRLPATTQAFESATLFARQSGYIDKRFVDIGSRVKSGELLALISAPEVDDQLNQARAQLKQMVATLEQVTAQRDLASVTNQRNAPLVREGWQTKQSGDQTRLNLAAQNAAVNVANANIEAQKAQISRLERMQSYERVTAPFDGVITQRSIDTGSLVTADTSSGSPLFSIVRDNVLRVQVHVPQDVALQLKPGMEATLDVPELPGQRFAGEVARTAIALDANSRTLLVEADIKNADYKLSPGLYGTVRFNVPRPVPIMMIPSSALIFDQHGMRVATNADGVARLHQVTLGDDEGAQVQIIGGLEPGQDLIVNPPAGIENGAKVAVAAPAHPVQEAAASPASLPASGSDATGVGMVSPPAPKGMEADKVSAENAMRAEVEPEAKPGAASGSRTSRRGDNKAHPSR</sequence>
<keyword evidence="9" id="KW-1185">Reference proteome</keyword>
<evidence type="ECO:0000256" key="4">
    <source>
        <dbReference type="SAM" id="Phobius"/>
    </source>
</evidence>
<dbReference type="Proteomes" id="UP000001399">
    <property type="component" value="Chromosome"/>
</dbReference>
<dbReference type="Gene3D" id="2.40.50.100">
    <property type="match status" value="1"/>
</dbReference>
<dbReference type="KEGG" id="rva:Rvan_2949"/>
<dbReference type="PANTHER" id="PTHR30469:SF37">
    <property type="entry name" value="RAGD PROTEIN"/>
    <property type="match status" value="1"/>
</dbReference>
<dbReference type="InterPro" id="IPR058625">
    <property type="entry name" value="MdtA-like_BSH"/>
</dbReference>
<dbReference type="Gene3D" id="2.40.30.170">
    <property type="match status" value="1"/>
</dbReference>
<dbReference type="HOGENOM" id="CLU_018816_1_4_5"/>
<feature type="region of interest" description="Disordered" evidence="3">
    <location>
        <begin position="1"/>
        <end position="32"/>
    </location>
</feature>
<feature type="transmembrane region" description="Helical" evidence="4">
    <location>
        <begin position="54"/>
        <end position="75"/>
    </location>
</feature>
<keyword evidence="4" id="KW-1133">Transmembrane helix</keyword>
<protein>
    <submittedName>
        <fullName evidence="8">Efflux transporter, RND family, MFP subunit</fullName>
    </submittedName>
</protein>